<dbReference type="Proteomes" id="UP000233837">
    <property type="component" value="Unassembled WGS sequence"/>
</dbReference>
<reference evidence="2 3" key="2">
    <citation type="journal article" date="2017" name="Nature">
        <title>The Apostasia genome and the evolution of orchids.</title>
        <authorList>
            <person name="Zhang G.Q."/>
            <person name="Liu K.W."/>
            <person name="Li Z."/>
            <person name="Lohaus R."/>
            <person name="Hsiao Y.Y."/>
            <person name="Niu S.C."/>
            <person name="Wang J.Y."/>
            <person name="Lin Y.C."/>
            <person name="Xu Q."/>
            <person name="Chen L.J."/>
            <person name="Yoshida K."/>
            <person name="Fujiwara S."/>
            <person name="Wang Z.W."/>
            <person name="Zhang Y.Q."/>
            <person name="Mitsuda N."/>
            <person name="Wang M."/>
            <person name="Liu G.H."/>
            <person name="Pecoraro L."/>
            <person name="Huang H.X."/>
            <person name="Xiao X.J."/>
            <person name="Lin M."/>
            <person name="Wu X.Y."/>
            <person name="Wu W.L."/>
            <person name="Chen Y.Y."/>
            <person name="Chang S.B."/>
            <person name="Sakamoto S."/>
            <person name="Ohme-Takagi M."/>
            <person name="Yagi M."/>
            <person name="Zeng S.J."/>
            <person name="Shen C.Y."/>
            <person name="Yeh C.M."/>
            <person name="Luo Y.B."/>
            <person name="Tsai W.C."/>
            <person name="Van de Peer Y."/>
            <person name="Liu Z.J."/>
        </authorList>
    </citation>
    <scope>NUCLEOTIDE SEQUENCE [LARGE SCALE GENOMIC DNA]</scope>
    <source>
        <tissue evidence="2">The whole plant</tissue>
    </source>
</reference>
<evidence type="ECO:0000313" key="2">
    <source>
        <dbReference type="EMBL" id="PKU84458.1"/>
    </source>
</evidence>
<accession>A0A2I0X958</accession>
<dbReference type="EMBL" id="KZ502052">
    <property type="protein sequence ID" value="PKU84458.1"/>
    <property type="molecule type" value="Genomic_DNA"/>
</dbReference>
<evidence type="ECO:0000313" key="3">
    <source>
        <dbReference type="Proteomes" id="UP000233837"/>
    </source>
</evidence>
<protein>
    <submittedName>
        <fullName evidence="2">Uncharacterized protein</fullName>
    </submittedName>
</protein>
<dbReference type="AlphaFoldDB" id="A0A2I0X958"/>
<keyword evidence="1" id="KW-0812">Transmembrane</keyword>
<sequence length="162" mass="18935">MEKQGTIASKVQDFLVWTVFKYFWMPSSLVMVFGKQSYEDDYLWFSLVFLNFILLQTWDKLFFGNVDFGFLHSHSRLSLDPFTSKSRVYFKDYGSICGMNMCTTDDDEHGLSFRAIEGLMGNLARFCDFFWTGWSHCEGQFCWVILSLTQILWATSATVCFI</sequence>
<keyword evidence="3" id="KW-1185">Reference proteome</keyword>
<evidence type="ECO:0000256" key="1">
    <source>
        <dbReference type="SAM" id="Phobius"/>
    </source>
</evidence>
<keyword evidence="1" id="KW-1133">Transmembrane helix</keyword>
<proteinExistence type="predicted"/>
<keyword evidence="1" id="KW-0472">Membrane</keyword>
<feature type="transmembrane region" description="Helical" evidence="1">
    <location>
        <begin position="41"/>
        <end position="58"/>
    </location>
</feature>
<gene>
    <name evidence="2" type="ORF">MA16_Dca002971</name>
</gene>
<name>A0A2I0X958_9ASPA</name>
<organism evidence="2 3">
    <name type="scientific">Dendrobium catenatum</name>
    <dbReference type="NCBI Taxonomy" id="906689"/>
    <lineage>
        <taxon>Eukaryota</taxon>
        <taxon>Viridiplantae</taxon>
        <taxon>Streptophyta</taxon>
        <taxon>Embryophyta</taxon>
        <taxon>Tracheophyta</taxon>
        <taxon>Spermatophyta</taxon>
        <taxon>Magnoliopsida</taxon>
        <taxon>Liliopsida</taxon>
        <taxon>Asparagales</taxon>
        <taxon>Orchidaceae</taxon>
        <taxon>Epidendroideae</taxon>
        <taxon>Malaxideae</taxon>
        <taxon>Dendrobiinae</taxon>
        <taxon>Dendrobium</taxon>
    </lineage>
</organism>
<feature type="transmembrane region" description="Helical" evidence="1">
    <location>
        <begin position="14"/>
        <end position="34"/>
    </location>
</feature>
<reference evidence="2 3" key="1">
    <citation type="journal article" date="2016" name="Sci. Rep.">
        <title>The Dendrobium catenatum Lindl. genome sequence provides insights into polysaccharide synthase, floral development and adaptive evolution.</title>
        <authorList>
            <person name="Zhang G.Q."/>
            <person name="Xu Q."/>
            <person name="Bian C."/>
            <person name="Tsai W.C."/>
            <person name="Yeh C.M."/>
            <person name="Liu K.W."/>
            <person name="Yoshida K."/>
            <person name="Zhang L.S."/>
            <person name="Chang S.B."/>
            <person name="Chen F."/>
            <person name="Shi Y."/>
            <person name="Su Y.Y."/>
            <person name="Zhang Y.Q."/>
            <person name="Chen L.J."/>
            <person name="Yin Y."/>
            <person name="Lin M."/>
            <person name="Huang H."/>
            <person name="Deng H."/>
            <person name="Wang Z.W."/>
            <person name="Zhu S.L."/>
            <person name="Zhao X."/>
            <person name="Deng C."/>
            <person name="Niu S.C."/>
            <person name="Huang J."/>
            <person name="Wang M."/>
            <person name="Liu G.H."/>
            <person name="Yang H.J."/>
            <person name="Xiao X.J."/>
            <person name="Hsiao Y.Y."/>
            <person name="Wu W.L."/>
            <person name="Chen Y.Y."/>
            <person name="Mitsuda N."/>
            <person name="Ohme-Takagi M."/>
            <person name="Luo Y.B."/>
            <person name="Van de Peer Y."/>
            <person name="Liu Z.J."/>
        </authorList>
    </citation>
    <scope>NUCLEOTIDE SEQUENCE [LARGE SCALE GENOMIC DNA]</scope>
    <source>
        <tissue evidence="2">The whole plant</tissue>
    </source>
</reference>